<dbReference type="AlphaFoldDB" id="A0A0N4YBK2"/>
<keyword evidence="2" id="KW-0732">Signal</keyword>
<feature type="signal peptide" evidence="2">
    <location>
        <begin position="1"/>
        <end position="21"/>
    </location>
</feature>
<gene>
    <name evidence="3" type="ORF">NBR_LOCUS13849</name>
</gene>
<evidence type="ECO:0000313" key="4">
    <source>
        <dbReference type="Proteomes" id="UP000271162"/>
    </source>
</evidence>
<keyword evidence="4" id="KW-1185">Reference proteome</keyword>
<proteinExistence type="predicted"/>
<feature type="region of interest" description="Disordered" evidence="1">
    <location>
        <begin position="87"/>
        <end position="116"/>
    </location>
</feature>
<protein>
    <submittedName>
        <fullName evidence="5">RxLR effector protein</fullName>
    </submittedName>
</protein>
<dbReference type="Proteomes" id="UP000271162">
    <property type="component" value="Unassembled WGS sequence"/>
</dbReference>
<evidence type="ECO:0000313" key="5">
    <source>
        <dbReference type="WBParaSite" id="NBR_0001384801-mRNA-1"/>
    </source>
</evidence>
<accession>A0A0N4YBK2</accession>
<dbReference type="OMA" id="WTSVACC"/>
<dbReference type="WBParaSite" id="NBR_0001384801-mRNA-1">
    <property type="protein sequence ID" value="NBR_0001384801-mRNA-1"/>
    <property type="gene ID" value="NBR_0001384801"/>
</dbReference>
<evidence type="ECO:0000256" key="2">
    <source>
        <dbReference type="SAM" id="SignalP"/>
    </source>
</evidence>
<reference evidence="3 4" key="2">
    <citation type="submission" date="2018-11" db="EMBL/GenBank/DDBJ databases">
        <authorList>
            <consortium name="Pathogen Informatics"/>
        </authorList>
    </citation>
    <scope>NUCLEOTIDE SEQUENCE [LARGE SCALE GENOMIC DNA]</scope>
</reference>
<dbReference type="EMBL" id="UYSL01021162">
    <property type="protein sequence ID" value="VDL77438.1"/>
    <property type="molecule type" value="Genomic_DNA"/>
</dbReference>
<organism evidence="5">
    <name type="scientific">Nippostrongylus brasiliensis</name>
    <name type="common">Rat hookworm</name>
    <dbReference type="NCBI Taxonomy" id="27835"/>
    <lineage>
        <taxon>Eukaryota</taxon>
        <taxon>Metazoa</taxon>
        <taxon>Ecdysozoa</taxon>
        <taxon>Nematoda</taxon>
        <taxon>Chromadorea</taxon>
        <taxon>Rhabditida</taxon>
        <taxon>Rhabditina</taxon>
        <taxon>Rhabditomorpha</taxon>
        <taxon>Strongyloidea</taxon>
        <taxon>Heligmosomidae</taxon>
        <taxon>Nippostrongylus</taxon>
    </lineage>
</organism>
<sequence length="116" mass="12537">MYWTSVACCVVVLIFSGIGDGETTISHADAQKLLSKLFEASSKQNINSVFTVEQKGDELILESTDAKVAALSNRENPQRTVEFVLGADDSEETDGSSNGFAEVNEGKVESDSNVEW</sequence>
<evidence type="ECO:0000256" key="1">
    <source>
        <dbReference type="SAM" id="MobiDB-lite"/>
    </source>
</evidence>
<feature type="chain" id="PRO_5043125483" evidence="2">
    <location>
        <begin position="22"/>
        <end position="116"/>
    </location>
</feature>
<evidence type="ECO:0000313" key="3">
    <source>
        <dbReference type="EMBL" id="VDL77438.1"/>
    </source>
</evidence>
<reference evidence="5" key="1">
    <citation type="submission" date="2017-02" db="UniProtKB">
        <authorList>
            <consortium name="WormBaseParasite"/>
        </authorList>
    </citation>
    <scope>IDENTIFICATION</scope>
</reference>
<name>A0A0N4YBK2_NIPBR</name>